<dbReference type="EMBL" id="CP011074">
    <property type="protein sequence ID" value="AKF94243.1"/>
    <property type="molecule type" value="Genomic_DNA"/>
</dbReference>
<sequence>MLLCGQKKGFLLAIVERTGRFLDCWGKIVVHLIKREKGANYSSWHPLFIESRRDDFVHGPFDSLFI</sequence>
<proteinExistence type="predicted"/>
<dbReference type="AlphaFoldDB" id="A0A0F7EGH9"/>
<organism evidence="1">
    <name type="scientific">Brevibacillus laterosporus</name>
    <name type="common">Bacillus laterosporus</name>
    <dbReference type="NCBI Taxonomy" id="1465"/>
    <lineage>
        <taxon>Bacteria</taxon>
        <taxon>Bacillati</taxon>
        <taxon>Bacillota</taxon>
        <taxon>Bacilli</taxon>
        <taxon>Bacillales</taxon>
        <taxon>Paenibacillaceae</taxon>
        <taxon>Brevibacillus</taxon>
    </lineage>
</organism>
<protein>
    <submittedName>
        <fullName evidence="1">Uncharacterized protein</fullName>
    </submittedName>
</protein>
<accession>A0A0F7EGH9</accession>
<reference evidence="1" key="1">
    <citation type="submission" date="2015-03" db="EMBL/GenBank/DDBJ databases">
        <title>MIGS Cultured Bacterial/Archaeal sample from Brevibacillus laterosporus.</title>
        <authorList>
            <person name="Zeng D."/>
            <person name="Zhu L."/>
            <person name="Dong G."/>
            <person name="Ye W."/>
            <person name="Ren D."/>
            <person name="Wu L."/>
            <person name="Xu J."/>
            <person name="Li G."/>
            <person name="Guo L."/>
        </authorList>
    </citation>
    <scope>NUCLEOTIDE SEQUENCE</scope>
    <source>
        <strain evidence="1">B9</strain>
    </source>
</reference>
<evidence type="ECO:0000313" key="1">
    <source>
        <dbReference type="EMBL" id="AKF94243.1"/>
    </source>
</evidence>
<gene>
    <name evidence="1" type="ORF">EX87_11815</name>
</gene>
<name>A0A0F7EGH9_BRELA</name>